<name>A0ABV4BPP5_9CLOT</name>
<accession>A0ABV4BPP5</accession>
<dbReference type="GO" id="GO:0004177">
    <property type="term" value="F:aminopeptidase activity"/>
    <property type="evidence" value="ECO:0007669"/>
    <property type="project" value="UniProtKB-KW"/>
</dbReference>
<dbReference type="PANTHER" id="PTHR34448:SF1">
    <property type="entry name" value="BLL6088 PROTEIN"/>
    <property type="match status" value="1"/>
</dbReference>
<dbReference type="Proteomes" id="UP001564657">
    <property type="component" value="Unassembled WGS sequence"/>
</dbReference>
<comment type="caution">
    <text evidence="2">The sequence shown here is derived from an EMBL/GenBank/DDBJ whole genome shotgun (WGS) entry which is preliminary data.</text>
</comment>
<dbReference type="EMBL" id="JBGEWD010000008">
    <property type="protein sequence ID" value="MEY8000483.1"/>
    <property type="molecule type" value="Genomic_DNA"/>
</dbReference>
<organism evidence="2 3">
    <name type="scientific">Clostridium moutaii</name>
    <dbReference type="NCBI Taxonomy" id="3240932"/>
    <lineage>
        <taxon>Bacteria</taxon>
        <taxon>Bacillati</taxon>
        <taxon>Bacillota</taxon>
        <taxon>Clostridia</taxon>
        <taxon>Eubacteriales</taxon>
        <taxon>Clostridiaceae</taxon>
        <taxon>Clostridium</taxon>
    </lineage>
</organism>
<evidence type="ECO:0000256" key="1">
    <source>
        <dbReference type="ARBA" id="ARBA00022723"/>
    </source>
</evidence>
<keyword evidence="2" id="KW-0031">Aminopeptidase</keyword>
<dbReference type="InterPro" id="IPR052170">
    <property type="entry name" value="M29_Exopeptidase"/>
</dbReference>
<keyword evidence="2" id="KW-0645">Protease</keyword>
<protein>
    <submittedName>
        <fullName evidence="2">Aminopeptidase</fullName>
    </submittedName>
</protein>
<gene>
    <name evidence="2" type="ORF">AB8U03_09805</name>
</gene>
<dbReference type="RefSeq" id="WP_369704375.1">
    <property type="nucleotide sequence ID" value="NZ_JBGEWD010000008.1"/>
</dbReference>
<dbReference type="PANTHER" id="PTHR34448">
    <property type="entry name" value="AMINOPEPTIDASE"/>
    <property type="match status" value="1"/>
</dbReference>
<dbReference type="SUPFAM" id="SSF144052">
    <property type="entry name" value="Thermophilic metalloprotease-like"/>
    <property type="match status" value="1"/>
</dbReference>
<sequence length="319" mass="34211">MNEKYEACNALLTTCSNCKRDENILIVTDPSSFEVADNMWNSMGEYTNKSLILMDERTMHGQDPNKVVAAAMAEADVIFGCTKFSLFHSKARRDAAAAGARFVNMADYSVSMLKKGGLYCDFESIGKICTQVAEKLEGGKVCHISTASGSDFTCSIAGRAPTPQYARSLMPGESSSPPDIECATCAVEGTGEGVVYIDGSIPHPELGLITDKIKLTIKKGLIVDISGGNQAKKLEKIMKKFNDPNVYNIGEIGIGLNSMCELNGRMLEDEGCGGTVHFGCGDNRGFGGVVPSAYHLDMVFKNPTLTVDGKTILQEGKVV</sequence>
<keyword evidence="1" id="KW-0479">Metal-binding</keyword>
<proteinExistence type="predicted"/>
<reference evidence="2 3" key="1">
    <citation type="submission" date="2024-08" db="EMBL/GenBank/DDBJ databases">
        <title>Clostridium lapicellarii sp. nov., and Clostridium renhuaiense sp. nov., two species isolated from the mud in a fermentation cellar used for producing sauce-flavour Chinese liquors.</title>
        <authorList>
            <person name="Yang F."/>
            <person name="Wang H."/>
            <person name="Chen L.Q."/>
            <person name="Zhou N."/>
            <person name="Lu J.J."/>
            <person name="Pu X.X."/>
            <person name="Wan B."/>
            <person name="Wang L."/>
            <person name="Liu S.J."/>
        </authorList>
    </citation>
    <scope>NUCLEOTIDE SEQUENCE [LARGE SCALE GENOMIC DNA]</scope>
    <source>
        <strain evidence="2 3">MT-5</strain>
    </source>
</reference>
<dbReference type="Pfam" id="PF26233">
    <property type="entry name" value="NicX"/>
    <property type="match status" value="1"/>
</dbReference>
<keyword evidence="2" id="KW-0378">Hydrolase</keyword>
<evidence type="ECO:0000313" key="2">
    <source>
        <dbReference type="EMBL" id="MEY8000483.1"/>
    </source>
</evidence>
<keyword evidence="3" id="KW-1185">Reference proteome</keyword>
<evidence type="ECO:0000313" key="3">
    <source>
        <dbReference type="Proteomes" id="UP001564657"/>
    </source>
</evidence>
<dbReference type="InterPro" id="IPR058739">
    <property type="entry name" value="NicX"/>
</dbReference>